<dbReference type="WBParaSite" id="nRc.2.0.1.t38720-RA">
    <property type="protein sequence ID" value="nRc.2.0.1.t38720-RA"/>
    <property type="gene ID" value="nRc.2.0.1.g38720"/>
</dbReference>
<dbReference type="GO" id="GO:1901888">
    <property type="term" value="P:regulation of cell junction assembly"/>
    <property type="evidence" value="ECO:0007669"/>
    <property type="project" value="TreeGrafter"/>
</dbReference>
<dbReference type="PANTHER" id="PTHR22988:SF73">
    <property type="entry name" value="RHO-ASSOCIATED PROTEIN KINASE"/>
    <property type="match status" value="1"/>
</dbReference>
<reference evidence="4" key="1">
    <citation type="submission" date="2022-11" db="UniProtKB">
        <authorList>
            <consortium name="WormBaseParasite"/>
        </authorList>
    </citation>
    <scope>IDENTIFICATION</scope>
</reference>
<dbReference type="GO" id="GO:0005737">
    <property type="term" value="C:cytoplasm"/>
    <property type="evidence" value="ECO:0007669"/>
    <property type="project" value="TreeGrafter"/>
</dbReference>
<feature type="binding site" evidence="1">
    <location>
        <position position="43"/>
    </location>
    <ligand>
        <name>ATP</name>
        <dbReference type="ChEBI" id="CHEBI:30616"/>
    </ligand>
</feature>
<dbReference type="GO" id="GO:0072518">
    <property type="term" value="F:Rho-dependent protein serine/threonine kinase activity"/>
    <property type="evidence" value="ECO:0007669"/>
    <property type="project" value="TreeGrafter"/>
</dbReference>
<dbReference type="InterPro" id="IPR000719">
    <property type="entry name" value="Prot_kinase_dom"/>
</dbReference>
<dbReference type="SUPFAM" id="SSF56112">
    <property type="entry name" value="Protein kinase-like (PK-like)"/>
    <property type="match status" value="1"/>
</dbReference>
<dbReference type="InterPro" id="IPR011009">
    <property type="entry name" value="Kinase-like_dom_sf"/>
</dbReference>
<dbReference type="InterPro" id="IPR050839">
    <property type="entry name" value="Rho-assoc_Ser/Thr_Kinase"/>
</dbReference>
<dbReference type="PROSITE" id="PS00107">
    <property type="entry name" value="PROTEIN_KINASE_ATP"/>
    <property type="match status" value="1"/>
</dbReference>
<dbReference type="GO" id="GO:0030866">
    <property type="term" value="P:cortical actin cytoskeleton organization"/>
    <property type="evidence" value="ECO:0007669"/>
    <property type="project" value="TreeGrafter"/>
</dbReference>
<dbReference type="GO" id="GO:0005524">
    <property type="term" value="F:ATP binding"/>
    <property type="evidence" value="ECO:0007669"/>
    <property type="project" value="UniProtKB-UniRule"/>
</dbReference>
<dbReference type="PROSITE" id="PS50011">
    <property type="entry name" value="PROTEIN_KINASE_DOM"/>
    <property type="match status" value="1"/>
</dbReference>
<evidence type="ECO:0000259" key="2">
    <source>
        <dbReference type="PROSITE" id="PS50011"/>
    </source>
</evidence>
<protein>
    <submittedName>
        <fullName evidence="4">Protein kinase domain-containing protein</fullName>
    </submittedName>
</protein>
<dbReference type="Gene3D" id="3.30.200.20">
    <property type="entry name" value="Phosphorylase Kinase, domain 1"/>
    <property type="match status" value="2"/>
</dbReference>
<dbReference type="PANTHER" id="PTHR22988">
    <property type="entry name" value="MYOTONIC DYSTROPHY S/T KINASE-RELATED"/>
    <property type="match status" value="1"/>
</dbReference>
<keyword evidence="3" id="KW-1185">Reference proteome</keyword>
<dbReference type="GO" id="GO:0007266">
    <property type="term" value="P:Rho protein signal transduction"/>
    <property type="evidence" value="ECO:0007669"/>
    <property type="project" value="TreeGrafter"/>
</dbReference>
<feature type="domain" description="Protein kinase" evidence="2">
    <location>
        <begin position="14"/>
        <end position="179"/>
    </location>
</feature>
<name>A0A915KIR1_ROMCU</name>
<dbReference type="Pfam" id="PF00069">
    <property type="entry name" value="Pkinase"/>
    <property type="match status" value="1"/>
</dbReference>
<evidence type="ECO:0000256" key="1">
    <source>
        <dbReference type="PROSITE-ProRule" id="PRU10141"/>
    </source>
</evidence>
<evidence type="ECO:0000313" key="4">
    <source>
        <dbReference type="WBParaSite" id="nRc.2.0.1.t38720-RA"/>
    </source>
</evidence>
<dbReference type="AlphaFoldDB" id="A0A915KIR1"/>
<keyword evidence="1" id="KW-0547">Nucleotide-binding</keyword>
<dbReference type="GO" id="GO:0005856">
    <property type="term" value="C:cytoskeleton"/>
    <property type="evidence" value="ECO:0007669"/>
    <property type="project" value="TreeGrafter"/>
</dbReference>
<dbReference type="GO" id="GO:0000281">
    <property type="term" value="P:mitotic cytokinesis"/>
    <property type="evidence" value="ECO:0007669"/>
    <property type="project" value="TreeGrafter"/>
</dbReference>
<organism evidence="3 4">
    <name type="scientific">Romanomermis culicivorax</name>
    <name type="common">Nematode worm</name>
    <dbReference type="NCBI Taxonomy" id="13658"/>
    <lineage>
        <taxon>Eukaryota</taxon>
        <taxon>Metazoa</taxon>
        <taxon>Ecdysozoa</taxon>
        <taxon>Nematoda</taxon>
        <taxon>Enoplea</taxon>
        <taxon>Dorylaimia</taxon>
        <taxon>Mermithida</taxon>
        <taxon>Mermithoidea</taxon>
        <taxon>Mermithidae</taxon>
        <taxon>Romanomermis</taxon>
    </lineage>
</organism>
<dbReference type="SMART" id="SM00220">
    <property type="entry name" value="S_TKc"/>
    <property type="match status" value="1"/>
</dbReference>
<evidence type="ECO:0000313" key="3">
    <source>
        <dbReference type="Proteomes" id="UP000887565"/>
    </source>
</evidence>
<dbReference type="Gene3D" id="1.10.510.10">
    <property type="entry name" value="Transferase(Phosphotransferase) domain 1"/>
    <property type="match status" value="1"/>
</dbReference>
<proteinExistence type="predicted"/>
<sequence length="179" mass="20736">MQEISDNRVNPSNFDTLKVIGRGAFGEVQLVRHKDTKKIYAMKLLNKCEINCDFLLQIQRSEPAFYWEERNIMAFSNSEWIIQVQPNTDNENSNETYLYVPLNKFCRDTPKPSSYGSCCLVLHFAFQDAKCLYMVMEYMPGGDLVSLMAKFEMTEERVQFYAAEVVLALDAIHSMGYIH</sequence>
<accession>A0A915KIR1</accession>
<dbReference type="InterPro" id="IPR017441">
    <property type="entry name" value="Protein_kinase_ATP_BS"/>
</dbReference>
<dbReference type="Proteomes" id="UP000887565">
    <property type="component" value="Unplaced"/>
</dbReference>
<dbReference type="GO" id="GO:0031032">
    <property type="term" value="P:actomyosin structure organization"/>
    <property type="evidence" value="ECO:0007669"/>
    <property type="project" value="TreeGrafter"/>
</dbReference>
<keyword evidence="1" id="KW-0067">ATP-binding</keyword>
<dbReference type="GO" id="GO:0048598">
    <property type="term" value="P:embryonic morphogenesis"/>
    <property type="evidence" value="ECO:0007669"/>
    <property type="project" value="TreeGrafter"/>
</dbReference>